<accession>A0A9P1BKF7</accession>
<dbReference type="EMBL" id="CAMXCT020000171">
    <property type="protein sequence ID" value="CAL1128342.1"/>
    <property type="molecule type" value="Genomic_DNA"/>
</dbReference>
<name>A0A9P1BKF7_9DINO</name>
<dbReference type="GO" id="GO:0000215">
    <property type="term" value="F:tRNA 2'-phosphotransferase activity"/>
    <property type="evidence" value="ECO:0007669"/>
    <property type="project" value="UniProtKB-EC"/>
</dbReference>
<evidence type="ECO:0000313" key="4">
    <source>
        <dbReference type="EMBL" id="CAI3974967.1"/>
    </source>
</evidence>
<comment type="caution">
    <text evidence="4">The sequence shown here is derived from an EMBL/GenBank/DDBJ whole genome shotgun (WGS) entry which is preliminary data.</text>
</comment>
<evidence type="ECO:0000256" key="2">
    <source>
        <dbReference type="ARBA" id="ARBA00012007"/>
    </source>
</evidence>
<dbReference type="Pfam" id="PF01885">
    <property type="entry name" value="PTS_2-RNA"/>
    <property type="match status" value="1"/>
</dbReference>
<dbReference type="InterPro" id="IPR042080">
    <property type="entry name" value="RNA_2'-PTrans_N"/>
</dbReference>
<keyword evidence="6" id="KW-1185">Reference proteome</keyword>
<dbReference type="AlphaFoldDB" id="A0A9P1BKF7"/>
<dbReference type="OrthoDB" id="422987at2759"/>
<sequence length="258" mass="29861">MKGKGKRRDVSAYLDYCASRVDPADAGDLPTRLLPLSRDLGRLLRYKDGLLRSRGIEMDREGWVQLTEVLALPDFDGFDVRDVRMVVDQSFSKDQPRFEIRSDEDNRLQIRAAHKRPVYGAPRGEYRRLRRAHTPEPPDLDVQFEDAVSMSKNKMRGPKHFDISEDSIPLELPENFSNMDVEWERYELDSNIFAWWCERADGTQDGFAELAPEKWDLLTPEECEHIERPCWINGDTGEHFFISRDMASAVQQALAKLS</sequence>
<reference evidence="4" key="1">
    <citation type="submission" date="2022-10" db="EMBL/GenBank/DDBJ databases">
        <authorList>
            <person name="Chen Y."/>
            <person name="Dougan E. K."/>
            <person name="Chan C."/>
            <person name="Rhodes N."/>
            <person name="Thang M."/>
        </authorList>
    </citation>
    <scope>NUCLEOTIDE SEQUENCE</scope>
</reference>
<evidence type="ECO:0000313" key="5">
    <source>
        <dbReference type="EMBL" id="CAL1128342.1"/>
    </source>
</evidence>
<reference evidence="5" key="2">
    <citation type="submission" date="2024-04" db="EMBL/GenBank/DDBJ databases">
        <authorList>
            <person name="Chen Y."/>
            <person name="Shah S."/>
            <person name="Dougan E. K."/>
            <person name="Thang M."/>
            <person name="Chan C."/>
        </authorList>
    </citation>
    <scope>NUCLEOTIDE SEQUENCE [LARGE SCALE GENOMIC DNA]</scope>
</reference>
<dbReference type="SUPFAM" id="SSF56399">
    <property type="entry name" value="ADP-ribosylation"/>
    <property type="match status" value="1"/>
</dbReference>
<gene>
    <name evidence="4" type="ORF">C1SCF055_LOCUS3329</name>
</gene>
<evidence type="ECO:0000256" key="1">
    <source>
        <dbReference type="ARBA" id="ARBA00003343"/>
    </source>
</evidence>
<evidence type="ECO:0000313" key="6">
    <source>
        <dbReference type="Proteomes" id="UP001152797"/>
    </source>
</evidence>
<comment type="function">
    <text evidence="1">Catalyzes the last step of tRNA splicing, the transfer of the splice junction 2'-phosphate from ligated tRNA to NAD to produce ADP-ribose 1''-2'' cyclic phosphate.</text>
</comment>
<evidence type="ECO:0000256" key="3">
    <source>
        <dbReference type="ARBA" id="ARBA00047949"/>
    </source>
</evidence>
<dbReference type="Gene3D" id="1.10.10.970">
    <property type="entry name" value="RNA 2'-phosphotransferase, Tpt1/KptA family, N-terminal domain"/>
    <property type="match status" value="1"/>
</dbReference>
<dbReference type="Proteomes" id="UP001152797">
    <property type="component" value="Unassembled WGS sequence"/>
</dbReference>
<dbReference type="EMBL" id="CAMXCT010000171">
    <property type="protein sequence ID" value="CAI3974967.1"/>
    <property type="molecule type" value="Genomic_DNA"/>
</dbReference>
<dbReference type="EMBL" id="CAMXCT030000171">
    <property type="protein sequence ID" value="CAL4762279.1"/>
    <property type="molecule type" value="Genomic_DNA"/>
</dbReference>
<dbReference type="EC" id="2.7.1.160" evidence="2"/>
<organism evidence="4">
    <name type="scientific">Cladocopium goreaui</name>
    <dbReference type="NCBI Taxonomy" id="2562237"/>
    <lineage>
        <taxon>Eukaryota</taxon>
        <taxon>Sar</taxon>
        <taxon>Alveolata</taxon>
        <taxon>Dinophyceae</taxon>
        <taxon>Suessiales</taxon>
        <taxon>Symbiodiniaceae</taxon>
        <taxon>Cladocopium</taxon>
    </lineage>
</organism>
<proteinExistence type="predicted"/>
<protein>
    <recommendedName>
        <fullName evidence="2">2'-phosphotransferase</fullName>
        <ecNumber evidence="2">2.7.1.160</ecNumber>
    </recommendedName>
</protein>
<comment type="catalytic activity">
    <reaction evidence="3">
        <text>2'-phospho-[ligated tRNA] + NAD(+) = mature tRNA + ADP-alpha-D-ribose 1'',2''-cyclic phosphate + nicotinamide</text>
        <dbReference type="Rhea" id="RHEA:23324"/>
        <dbReference type="Rhea" id="RHEA-COMP:11106"/>
        <dbReference type="Rhea" id="RHEA-COMP:11107"/>
        <dbReference type="ChEBI" id="CHEBI:17154"/>
        <dbReference type="ChEBI" id="CHEBI:57540"/>
        <dbReference type="ChEBI" id="CHEBI:76596"/>
        <dbReference type="ChEBI" id="CHEBI:82883"/>
        <dbReference type="ChEBI" id="CHEBI:85027"/>
        <dbReference type="EC" id="2.7.1.160"/>
    </reaction>
</comment>
<dbReference type="InterPro" id="IPR002745">
    <property type="entry name" value="Ptrans_KptA/Tpt1"/>
</dbReference>